<dbReference type="InterPro" id="IPR036291">
    <property type="entry name" value="NAD(P)-bd_dom_sf"/>
</dbReference>
<organism evidence="15 16">
    <name type="scientific">Mycoplasmoides gallisepticum S6</name>
    <dbReference type="NCBI Taxonomy" id="1006581"/>
    <lineage>
        <taxon>Bacteria</taxon>
        <taxon>Bacillati</taxon>
        <taxon>Mycoplasmatota</taxon>
        <taxon>Mycoplasmoidales</taxon>
        <taxon>Mycoplasmoidaceae</taxon>
        <taxon>Mycoplasmoides</taxon>
    </lineage>
</organism>
<comment type="similarity">
    <text evidence="1 11">Belongs to the NAD-dependent glycerol-3-phosphate dehydrogenase family.</text>
</comment>
<dbReference type="InterPro" id="IPR011128">
    <property type="entry name" value="G3P_DH_NAD-dep_N"/>
</dbReference>
<dbReference type="Gene3D" id="3.40.50.720">
    <property type="entry name" value="NAD(P)-binding Rossmann-like Domain"/>
    <property type="match status" value="1"/>
</dbReference>
<evidence type="ECO:0000256" key="3">
    <source>
        <dbReference type="ARBA" id="ARBA00023002"/>
    </source>
</evidence>
<dbReference type="InterPro" id="IPR013328">
    <property type="entry name" value="6PGD_dom2"/>
</dbReference>
<feature type="binding site" evidence="10">
    <location>
        <position position="142"/>
    </location>
    <ligand>
        <name>NAD(+)</name>
        <dbReference type="ChEBI" id="CHEBI:57540"/>
    </ligand>
</feature>
<keyword evidence="3 11" id="KW-0560">Oxidoreductase</keyword>
<evidence type="ECO:0000256" key="7">
    <source>
        <dbReference type="ARBA" id="ARBA00023264"/>
    </source>
</evidence>
<dbReference type="GO" id="GO:0141153">
    <property type="term" value="F:glycerol-3-phosphate dehydrogenase (NADP+) activity"/>
    <property type="evidence" value="ECO:0007669"/>
    <property type="project" value="RHEA"/>
</dbReference>
<dbReference type="InterPro" id="IPR006109">
    <property type="entry name" value="G3P_DH_NAD-dep_C"/>
</dbReference>
<dbReference type="GO" id="GO:0005975">
    <property type="term" value="P:carbohydrate metabolic process"/>
    <property type="evidence" value="ECO:0007669"/>
    <property type="project" value="InterPro"/>
</dbReference>
<evidence type="ECO:0000259" key="13">
    <source>
        <dbReference type="Pfam" id="PF01210"/>
    </source>
</evidence>
<dbReference type="KEGG" id="mgz:GCW_01615"/>
<evidence type="ECO:0000256" key="5">
    <source>
        <dbReference type="ARBA" id="ARBA00023098"/>
    </source>
</evidence>
<evidence type="ECO:0000256" key="4">
    <source>
        <dbReference type="ARBA" id="ARBA00023027"/>
    </source>
</evidence>
<evidence type="ECO:0000256" key="8">
    <source>
        <dbReference type="PIRSR" id="PIRSR000114-1"/>
    </source>
</evidence>
<keyword evidence="7" id="KW-1208">Phospholipid metabolism</keyword>
<evidence type="ECO:0000256" key="9">
    <source>
        <dbReference type="PIRSR" id="PIRSR000114-2"/>
    </source>
</evidence>
<proteinExistence type="inferred from homology"/>
<dbReference type="Proteomes" id="UP000018735">
    <property type="component" value="Chromosome"/>
</dbReference>
<evidence type="ECO:0000256" key="12">
    <source>
        <dbReference type="RuleBase" id="RU000439"/>
    </source>
</evidence>
<evidence type="ECO:0000313" key="15">
    <source>
        <dbReference type="EMBL" id="AHB99575.1"/>
    </source>
</evidence>
<dbReference type="SUPFAM" id="SSF48179">
    <property type="entry name" value="6-phosphogluconate dehydrogenase C-terminal domain-like"/>
    <property type="match status" value="1"/>
</dbReference>
<sequence length="329" mass="36687">MKTKIGVLGTGAWGTALASILLKNGHIVKMWGIDQDEINNLKTGYNNRYFGHKKLVKSPDLVSSDLAAVVDGCDYLLLAIPSKFFNDVLAKLANVLKDRKVNLINVAKGMDGQTKQFWSEVIKQAFSKNLLSLTSLLGPSFATEVFDNHPTVINAVSNDMTSCKKVCELFNNDTFQLVPFDNELSAQMFAAIKNVCAIGTGIVFEQTTSANTRSALLTKLFNEMDRLYESLAKDKYRPKDCTQLNGIGDFILTCTNDQSRNFSFGKLVAKYGIKNALEKNINTVEGYLAAKTMYEIIKNNNLELKLLITIYQILYEDLDKSFLVKKLIN</sequence>
<dbReference type="InterPro" id="IPR006168">
    <property type="entry name" value="G3P_DH_NAD-dep"/>
</dbReference>
<feature type="binding site" evidence="10">
    <location>
        <position position="260"/>
    </location>
    <ligand>
        <name>NAD(+)</name>
        <dbReference type="ChEBI" id="CHEBI:57540"/>
    </ligand>
</feature>
<dbReference type="eggNOG" id="COG0240">
    <property type="taxonomic scope" value="Bacteria"/>
</dbReference>
<dbReference type="PIRSF" id="PIRSF000114">
    <property type="entry name" value="Glycerol-3-P_dh"/>
    <property type="match status" value="1"/>
</dbReference>
<dbReference type="GO" id="GO:0005829">
    <property type="term" value="C:cytosol"/>
    <property type="evidence" value="ECO:0007669"/>
    <property type="project" value="TreeGrafter"/>
</dbReference>
<dbReference type="InterPro" id="IPR008927">
    <property type="entry name" value="6-PGluconate_DH-like_C_sf"/>
</dbReference>
<feature type="active site" description="Proton acceptor" evidence="8">
    <location>
        <position position="193"/>
    </location>
</feature>
<reference evidence="15 16" key="1">
    <citation type="journal article" date="2011" name="PLoS ONE">
        <title>Core proteome of the minimal cell: comparative proteomics of three mollicute species.</title>
        <authorList>
            <person name="Fisunov G.Y."/>
            <person name="Alexeev D.G."/>
            <person name="Bazaleev N.A."/>
            <person name="Ladygina V.G."/>
            <person name="Galyamina M.A."/>
            <person name="Kondratov I.G."/>
            <person name="Zhukova N.A."/>
            <person name="Serebryakova M.V."/>
            <person name="Demina I.A."/>
            <person name="Govorun V.M."/>
        </authorList>
    </citation>
    <scope>NUCLEOTIDE SEQUENCE [LARGE SCALE GENOMIC DNA]</scope>
    <source>
        <strain evidence="15 16">S6</strain>
    </source>
</reference>
<evidence type="ECO:0000313" key="16">
    <source>
        <dbReference type="Proteomes" id="UP000018735"/>
    </source>
</evidence>
<dbReference type="PANTHER" id="PTHR11728">
    <property type="entry name" value="GLYCEROL-3-PHOSPHATE DEHYDROGENASE"/>
    <property type="match status" value="1"/>
</dbReference>
<dbReference type="GO" id="GO:0051287">
    <property type="term" value="F:NAD binding"/>
    <property type="evidence" value="ECO:0007669"/>
    <property type="project" value="InterPro"/>
</dbReference>
<dbReference type="RefSeq" id="WP_011884151.1">
    <property type="nucleotide sequence ID" value="NC_023030.2"/>
</dbReference>
<dbReference type="EMBL" id="CP006916">
    <property type="protein sequence ID" value="AHB99575.1"/>
    <property type="molecule type" value="Genomic_DNA"/>
</dbReference>
<dbReference type="AlphaFoldDB" id="A0A0F6CKF3"/>
<feature type="binding site" evidence="9">
    <location>
        <begin position="260"/>
        <end position="261"/>
    </location>
    <ligand>
        <name>substrate</name>
    </ligand>
</feature>
<keyword evidence="6" id="KW-0594">Phospholipid biosynthesis</keyword>
<dbReference type="Gene3D" id="1.10.1040.10">
    <property type="entry name" value="N-(1-d-carboxylethyl)-l-norvaline Dehydrogenase, domain 2"/>
    <property type="match status" value="1"/>
</dbReference>
<feature type="binding site" evidence="10">
    <location>
        <begin position="9"/>
        <end position="14"/>
    </location>
    <ligand>
        <name>NAD(+)</name>
        <dbReference type="ChEBI" id="CHEBI:57540"/>
    </ligand>
</feature>
<dbReference type="GO" id="GO:0008654">
    <property type="term" value="P:phospholipid biosynthetic process"/>
    <property type="evidence" value="ECO:0007669"/>
    <property type="project" value="UniProtKB-KW"/>
</dbReference>
<feature type="domain" description="Glycerol-3-phosphate dehydrogenase NAD-dependent N-terminal" evidence="13">
    <location>
        <begin position="4"/>
        <end position="161"/>
    </location>
</feature>
<dbReference type="Pfam" id="PF07479">
    <property type="entry name" value="NAD_Gly3P_dh_C"/>
    <property type="match status" value="1"/>
</dbReference>
<dbReference type="GO" id="GO:0046168">
    <property type="term" value="P:glycerol-3-phosphate catabolic process"/>
    <property type="evidence" value="ECO:0007669"/>
    <property type="project" value="InterPro"/>
</dbReference>
<keyword evidence="5" id="KW-0443">Lipid metabolism</keyword>
<evidence type="ECO:0000256" key="10">
    <source>
        <dbReference type="PIRSR" id="PIRSR000114-3"/>
    </source>
</evidence>
<feature type="binding site" evidence="9">
    <location>
        <position position="108"/>
    </location>
    <ligand>
        <name>substrate</name>
    </ligand>
</feature>
<keyword evidence="4 10" id="KW-0520">NAD</keyword>
<name>A0A0F6CKF3_MYCGL</name>
<dbReference type="HOGENOM" id="CLU_033449_0_0_14"/>
<dbReference type="Pfam" id="PF01210">
    <property type="entry name" value="NAD_Gly3P_dh_N"/>
    <property type="match status" value="1"/>
</dbReference>
<dbReference type="PRINTS" id="PR00077">
    <property type="entry name" value="GPDHDRGNASE"/>
</dbReference>
<dbReference type="SUPFAM" id="SSF51735">
    <property type="entry name" value="NAD(P)-binding Rossmann-fold domains"/>
    <property type="match status" value="1"/>
</dbReference>
<evidence type="ECO:0000256" key="6">
    <source>
        <dbReference type="ARBA" id="ARBA00023209"/>
    </source>
</evidence>
<keyword evidence="2" id="KW-0444">Lipid biosynthesis</keyword>
<evidence type="ECO:0000256" key="1">
    <source>
        <dbReference type="ARBA" id="ARBA00011009"/>
    </source>
</evidence>
<comment type="catalytic activity">
    <reaction evidence="12">
        <text>sn-glycerol 3-phosphate + NADP(+) = dihydroxyacetone phosphate + NADPH + H(+)</text>
        <dbReference type="Rhea" id="RHEA:11096"/>
        <dbReference type="ChEBI" id="CHEBI:15378"/>
        <dbReference type="ChEBI" id="CHEBI:57597"/>
        <dbReference type="ChEBI" id="CHEBI:57642"/>
        <dbReference type="ChEBI" id="CHEBI:57783"/>
        <dbReference type="ChEBI" id="CHEBI:58349"/>
        <dbReference type="EC" id="1.1.1.94"/>
    </reaction>
</comment>
<evidence type="ECO:0000259" key="14">
    <source>
        <dbReference type="Pfam" id="PF07479"/>
    </source>
</evidence>
<dbReference type="EC" id="1.1.1.94" evidence="12"/>
<evidence type="ECO:0000256" key="11">
    <source>
        <dbReference type="RuleBase" id="RU000437"/>
    </source>
</evidence>
<feature type="domain" description="Glycerol-3-phosphate dehydrogenase NAD-dependent C-terminal" evidence="14">
    <location>
        <begin position="185"/>
        <end position="320"/>
    </location>
</feature>
<gene>
    <name evidence="15" type="primary">gpsA</name>
    <name evidence="15" type="ORF">GCW_01615</name>
</gene>
<dbReference type="PANTHER" id="PTHR11728:SF1">
    <property type="entry name" value="GLYCEROL-3-PHOSPHATE DEHYDROGENASE [NAD(+)] 2, CHLOROPLASTIC"/>
    <property type="match status" value="1"/>
</dbReference>
<accession>A0A0F6CKF3</accession>
<feature type="binding site" evidence="10">
    <location>
        <position position="84"/>
    </location>
    <ligand>
        <name>NAD(+)</name>
        <dbReference type="ChEBI" id="CHEBI:57540"/>
    </ligand>
</feature>
<protein>
    <recommendedName>
        <fullName evidence="12">Glycerol-3-phosphate dehydrogenase</fullName>
        <ecNumber evidence="12">1.1.1.94</ecNumber>
    </recommendedName>
</protein>
<evidence type="ECO:0000256" key="2">
    <source>
        <dbReference type="ARBA" id="ARBA00022516"/>
    </source>
</evidence>